<comment type="caution">
    <text evidence="15">The sequence shown here is derived from an EMBL/GenBank/DDBJ whole genome shotgun (WGS) entry which is preliminary data.</text>
</comment>
<evidence type="ECO:0000256" key="12">
    <source>
        <dbReference type="SAM" id="Phobius"/>
    </source>
</evidence>
<dbReference type="InterPro" id="IPR023834">
    <property type="entry name" value="T7SS_pept_S8A_mycosin"/>
</dbReference>
<feature type="domain" description="Peptidase S8/S53" evidence="14">
    <location>
        <begin position="53"/>
        <end position="314"/>
    </location>
</feature>
<evidence type="ECO:0000256" key="1">
    <source>
        <dbReference type="ARBA" id="ARBA00004162"/>
    </source>
</evidence>
<feature type="compositionally biased region" description="Gly residues" evidence="11">
    <location>
        <begin position="403"/>
        <end position="414"/>
    </location>
</feature>
<dbReference type="Pfam" id="PF00082">
    <property type="entry name" value="Peptidase_S8"/>
    <property type="match status" value="1"/>
</dbReference>
<organism evidence="15 16">
    <name type="scientific">Streptomyces celluloflavus</name>
    <dbReference type="NCBI Taxonomy" id="58344"/>
    <lineage>
        <taxon>Bacteria</taxon>
        <taxon>Bacillati</taxon>
        <taxon>Actinomycetota</taxon>
        <taxon>Actinomycetes</taxon>
        <taxon>Kitasatosporales</taxon>
        <taxon>Streptomycetaceae</taxon>
        <taxon>Streptomyces</taxon>
    </lineage>
</organism>
<feature type="active site" description="Charge relay system" evidence="10">
    <location>
        <position position="98"/>
    </location>
</feature>
<dbReference type="PROSITE" id="PS51892">
    <property type="entry name" value="SUBTILASE"/>
    <property type="match status" value="1"/>
</dbReference>
<protein>
    <submittedName>
        <fullName evidence="15">Type VII secretion-associated serine protease mycosin</fullName>
    </submittedName>
</protein>
<evidence type="ECO:0000256" key="10">
    <source>
        <dbReference type="PROSITE-ProRule" id="PRU01240"/>
    </source>
</evidence>
<evidence type="ECO:0000256" key="2">
    <source>
        <dbReference type="ARBA" id="ARBA00011073"/>
    </source>
</evidence>
<dbReference type="InterPro" id="IPR050131">
    <property type="entry name" value="Peptidase_S8_subtilisin-like"/>
</dbReference>
<keyword evidence="7 10" id="KW-0720">Serine protease</keyword>
<proteinExistence type="inferred from homology"/>
<feature type="region of interest" description="Disordered" evidence="11">
    <location>
        <begin position="331"/>
        <end position="356"/>
    </location>
</feature>
<keyword evidence="13" id="KW-0732">Signal</keyword>
<dbReference type="NCBIfam" id="TIGR03921">
    <property type="entry name" value="T7SS_mycosin"/>
    <property type="match status" value="1"/>
</dbReference>
<evidence type="ECO:0000256" key="3">
    <source>
        <dbReference type="ARBA" id="ARBA00022475"/>
    </source>
</evidence>
<accession>A0ABW7RSV2</accession>
<dbReference type="InterPro" id="IPR036852">
    <property type="entry name" value="Peptidase_S8/S53_dom_sf"/>
</dbReference>
<dbReference type="InterPro" id="IPR015500">
    <property type="entry name" value="Peptidase_S8_subtilisin-rel"/>
</dbReference>
<evidence type="ECO:0000256" key="8">
    <source>
        <dbReference type="ARBA" id="ARBA00022989"/>
    </source>
</evidence>
<dbReference type="EMBL" id="JBIRGH010000032">
    <property type="protein sequence ID" value="MFH8589390.1"/>
    <property type="molecule type" value="Genomic_DNA"/>
</dbReference>
<dbReference type="Gene3D" id="3.40.50.200">
    <property type="entry name" value="Peptidase S8/S53 domain"/>
    <property type="match status" value="1"/>
</dbReference>
<dbReference type="Proteomes" id="UP001610990">
    <property type="component" value="Unassembled WGS sequence"/>
</dbReference>
<feature type="region of interest" description="Disordered" evidence="11">
    <location>
        <begin position="394"/>
        <end position="445"/>
    </location>
</feature>
<dbReference type="SUPFAM" id="SSF52743">
    <property type="entry name" value="Subtilisin-like"/>
    <property type="match status" value="1"/>
</dbReference>
<evidence type="ECO:0000256" key="5">
    <source>
        <dbReference type="ARBA" id="ARBA00022692"/>
    </source>
</evidence>
<keyword evidence="8 12" id="KW-1133">Transmembrane helix</keyword>
<name>A0ABW7RSV2_9ACTN</name>
<evidence type="ECO:0000313" key="15">
    <source>
        <dbReference type="EMBL" id="MFH8589390.1"/>
    </source>
</evidence>
<keyword evidence="5 12" id="KW-0812">Transmembrane</keyword>
<feature type="signal peptide" evidence="13">
    <location>
        <begin position="1"/>
        <end position="29"/>
    </location>
</feature>
<evidence type="ECO:0000256" key="11">
    <source>
        <dbReference type="SAM" id="MobiDB-lite"/>
    </source>
</evidence>
<dbReference type="PANTHER" id="PTHR43806">
    <property type="entry name" value="PEPTIDASE S8"/>
    <property type="match status" value="1"/>
</dbReference>
<evidence type="ECO:0000256" key="7">
    <source>
        <dbReference type="ARBA" id="ARBA00022825"/>
    </source>
</evidence>
<evidence type="ECO:0000256" key="13">
    <source>
        <dbReference type="SAM" id="SignalP"/>
    </source>
</evidence>
<keyword evidence="3" id="KW-1003">Cell membrane</keyword>
<dbReference type="PRINTS" id="PR00723">
    <property type="entry name" value="SUBTILISIN"/>
</dbReference>
<gene>
    <name evidence="15" type="primary">mycP</name>
    <name evidence="15" type="ORF">ACH4GP_34300</name>
</gene>
<dbReference type="InterPro" id="IPR000209">
    <property type="entry name" value="Peptidase_S8/S53_dom"/>
</dbReference>
<evidence type="ECO:0000256" key="4">
    <source>
        <dbReference type="ARBA" id="ARBA00022670"/>
    </source>
</evidence>
<reference evidence="15 16" key="1">
    <citation type="submission" date="2024-10" db="EMBL/GenBank/DDBJ databases">
        <title>The Natural Products Discovery Center: Release of the First 8490 Sequenced Strains for Exploring Actinobacteria Biosynthetic Diversity.</title>
        <authorList>
            <person name="Kalkreuter E."/>
            <person name="Kautsar S.A."/>
            <person name="Yang D."/>
            <person name="Bader C.D."/>
            <person name="Teijaro C.N."/>
            <person name="Fluegel L."/>
            <person name="Davis C.M."/>
            <person name="Simpson J.R."/>
            <person name="Lauterbach L."/>
            <person name="Steele A.D."/>
            <person name="Gui C."/>
            <person name="Meng S."/>
            <person name="Li G."/>
            <person name="Viehrig K."/>
            <person name="Ye F."/>
            <person name="Su P."/>
            <person name="Kiefer A.F."/>
            <person name="Nichols A."/>
            <person name="Cepeda A.J."/>
            <person name="Yan W."/>
            <person name="Fan B."/>
            <person name="Jiang Y."/>
            <person name="Adhikari A."/>
            <person name="Zheng C.-J."/>
            <person name="Schuster L."/>
            <person name="Cowan T.M."/>
            <person name="Smanski M.J."/>
            <person name="Chevrette M.G."/>
            <person name="De Carvalho L.P.S."/>
            <person name="Shen B."/>
        </authorList>
    </citation>
    <scope>NUCLEOTIDE SEQUENCE [LARGE SCALE GENOMIC DNA]</scope>
    <source>
        <strain evidence="15 16">NPDC018013</strain>
    </source>
</reference>
<feature type="chain" id="PRO_5046127410" evidence="13">
    <location>
        <begin position="30"/>
        <end position="445"/>
    </location>
</feature>
<dbReference type="GO" id="GO:0008233">
    <property type="term" value="F:peptidase activity"/>
    <property type="evidence" value="ECO:0007669"/>
    <property type="project" value="UniProtKB-KW"/>
</dbReference>
<keyword evidence="9 12" id="KW-0472">Membrane</keyword>
<dbReference type="PANTHER" id="PTHR43806:SF11">
    <property type="entry name" value="CEREVISIN-RELATED"/>
    <property type="match status" value="1"/>
</dbReference>
<feature type="compositionally biased region" description="Polar residues" evidence="11">
    <location>
        <begin position="427"/>
        <end position="439"/>
    </location>
</feature>
<keyword evidence="16" id="KW-1185">Reference proteome</keyword>
<keyword evidence="4 10" id="KW-0645">Protease</keyword>
<dbReference type="GO" id="GO:0006508">
    <property type="term" value="P:proteolysis"/>
    <property type="evidence" value="ECO:0007669"/>
    <property type="project" value="UniProtKB-KW"/>
</dbReference>
<sequence>MRFTRTLRTAGSAVVAGALLFGAAPVASADQVRYDQWPLRNFDAETVWQISTGKGVTVAVIDGPVNGQHPDLKGNVLPGKNFTTGGTGDQGQAEEGDHGTAMAGLIAGHGHGPGASDGVKGLAPDAKVLPVAINVKDGNSVPQIGEKTKYADALKYAVDQGATVINMSFGDGTVELSDKAKAAISYARQHDVLMVAATGNSGVGSPRYPASAPGVLAVGAVDKNLNTWKYSNYGPHVKLTAPGVYIRSAGTETPYHLANGTSDATAYVSAAAALLRSKFPELTAGQIANRLVKTAGLPKDKKDLKLPDARYGYGFIKPYSALTKDIPAGPKNGPLEALADAPSADSPKESGNDNQQARIQEKGMSTGAVIGLAAGGVVALVAILFVVLAIRNKNRRNGPPPGGAGGFGGSGRGPSGSDFAPQPPNPYQQWPGSHPSGPSVQPPGR</sequence>
<comment type="similarity">
    <text evidence="2 10">Belongs to the peptidase S8 family.</text>
</comment>
<feature type="active site" description="Charge relay system" evidence="10">
    <location>
        <position position="262"/>
    </location>
</feature>
<dbReference type="RefSeq" id="WP_367437454.1">
    <property type="nucleotide sequence ID" value="NZ_CP108413.1"/>
</dbReference>
<evidence type="ECO:0000256" key="9">
    <source>
        <dbReference type="ARBA" id="ARBA00023136"/>
    </source>
</evidence>
<feature type="active site" description="Charge relay system" evidence="10">
    <location>
        <position position="62"/>
    </location>
</feature>
<evidence type="ECO:0000256" key="6">
    <source>
        <dbReference type="ARBA" id="ARBA00022801"/>
    </source>
</evidence>
<evidence type="ECO:0000259" key="14">
    <source>
        <dbReference type="Pfam" id="PF00082"/>
    </source>
</evidence>
<keyword evidence="6 10" id="KW-0378">Hydrolase</keyword>
<evidence type="ECO:0000313" key="16">
    <source>
        <dbReference type="Proteomes" id="UP001610990"/>
    </source>
</evidence>
<feature type="transmembrane region" description="Helical" evidence="12">
    <location>
        <begin position="368"/>
        <end position="390"/>
    </location>
</feature>
<comment type="subcellular location">
    <subcellularLocation>
        <location evidence="1">Cell membrane</location>
        <topology evidence="1">Single-pass membrane protein</topology>
    </subcellularLocation>
</comment>